<accession>A0A0R3SGG8</accession>
<gene>
    <name evidence="2" type="ORF">HDID_LOCUS3993</name>
</gene>
<dbReference type="EMBL" id="UYSG01001370">
    <property type="protein sequence ID" value="VDL42094.1"/>
    <property type="molecule type" value="Genomic_DNA"/>
</dbReference>
<dbReference type="Proteomes" id="UP000274504">
    <property type="component" value="Unassembled WGS sequence"/>
</dbReference>
<name>A0A0R3SGG8_HYMDI</name>
<evidence type="ECO:0000313" key="2">
    <source>
        <dbReference type="EMBL" id="VDL42094.1"/>
    </source>
</evidence>
<proteinExistence type="predicted"/>
<reference evidence="4" key="1">
    <citation type="submission" date="2016-04" db="UniProtKB">
        <authorList>
            <consortium name="WormBaseParasite"/>
        </authorList>
    </citation>
    <scope>IDENTIFICATION</scope>
</reference>
<dbReference type="AlphaFoldDB" id="A0A0R3SGG8"/>
<evidence type="ECO:0000313" key="3">
    <source>
        <dbReference type="Proteomes" id="UP000274504"/>
    </source>
</evidence>
<protein>
    <submittedName>
        <fullName evidence="4">SH3 domain-containing protein</fullName>
    </submittedName>
</protein>
<dbReference type="OrthoDB" id="10591159at2759"/>
<evidence type="ECO:0000256" key="1">
    <source>
        <dbReference type="SAM" id="MobiDB-lite"/>
    </source>
</evidence>
<feature type="region of interest" description="Disordered" evidence="1">
    <location>
        <begin position="982"/>
        <end position="1012"/>
    </location>
</feature>
<reference evidence="2 3" key="2">
    <citation type="submission" date="2018-11" db="EMBL/GenBank/DDBJ databases">
        <authorList>
            <consortium name="Pathogen Informatics"/>
        </authorList>
    </citation>
    <scope>NUCLEOTIDE SEQUENCE [LARGE SCALE GENOMIC DNA]</scope>
</reference>
<sequence length="1012" mass="115649">MAVSDDASKVDFLLADLACKITDCSIRSSQWENACRIEDKQSEVALRNAWNKVRNSAVATQYHLENAAGYHHFNFKCGRLQYLLGEFWNNTLRETDPFIQYDSFNNLLNARDFGNFLQAKFIEIKKYLYELNRLCVKSELITPLRKSVQPTESTDLIKGVILCDFWDEANDIYLRRGQYVKLCKTNLSASGSESVQVIRLEESEKEIAVPSVYIGLTDRDCKSVELANRMYEEFLDIWSKEIDKWLVEAIAIFHSFLDLMLKDEAVCFEDFNLVMHLLNEIELAFPQREASVMNNTIFDKINLVRTKYMDFDTSTSDPFPSNFFLDKQRISEESQKIAREHVYGYFAVIKNLKEQMLTFNYAKSYPHHEKKRNEWNTDPIIKESEYLVSAVEQLATELERVRNELASISTVKDLQIQLHEHVSTTLSQLSISNQELFEECRNHIRRSIIDIQNIMNETEFINSTEGVTNPIFKVCPECKNKVYTGYVFERNSKTITQKGTFIGVKKAEKRDEGIQINIPVMLTRVGSLTAKGKQFEATEYEETTTTTTVTTHTKVKKLILESTIPGKGNYVVNLNIPGPRVLTNADTSAVAEDPLYKSECDVLPVVATIPSVIYTSPNGMAVHSVEMSVESRGEIKPIVNQPALTTPLVVNELKSTAVFCSLPIMESKESRSKKKRGSKEFKYHTVKHGVSTETISTRIGFEGSVKEIRSRKVETKQKLFQHRIGKSEIELKLLERNVVMEATQTRIPMMCNSVTQIKSILLHSQIQTDNLDEDWISSEMKVVKADESLTVFAEAESKHLQPKSKYISTAVMHSTEADDRFEKGLAFTEVRKPQQKKHVKYKCVEISKCVDEKTPRMLFAAVQAPDSCPMEKKDPRIYEEMTMMENTVTSSDFECIHTILTTAGHRKYISTSSMSARSVDCRSTDWRESIDNIAENEKELRCTRIMQNMSLKIGSLMKEDLKASGDQKVILAVEDSTQKFISKTKSISGKEQENNNGPTYKTNDEYGKSNKR</sequence>
<feature type="compositionally biased region" description="Basic and acidic residues" evidence="1">
    <location>
        <begin position="1002"/>
        <end position="1012"/>
    </location>
</feature>
<dbReference type="WBParaSite" id="HDID_0000399701-mRNA-1">
    <property type="protein sequence ID" value="HDID_0000399701-mRNA-1"/>
    <property type="gene ID" value="HDID_0000399701"/>
</dbReference>
<evidence type="ECO:0000313" key="4">
    <source>
        <dbReference type="WBParaSite" id="HDID_0000399701-mRNA-1"/>
    </source>
</evidence>
<organism evidence="4">
    <name type="scientific">Hymenolepis diminuta</name>
    <name type="common">Rat tapeworm</name>
    <dbReference type="NCBI Taxonomy" id="6216"/>
    <lineage>
        <taxon>Eukaryota</taxon>
        <taxon>Metazoa</taxon>
        <taxon>Spiralia</taxon>
        <taxon>Lophotrochozoa</taxon>
        <taxon>Platyhelminthes</taxon>
        <taxon>Cestoda</taxon>
        <taxon>Eucestoda</taxon>
        <taxon>Cyclophyllidea</taxon>
        <taxon>Hymenolepididae</taxon>
        <taxon>Hymenolepis</taxon>
    </lineage>
</organism>